<evidence type="ECO:0000313" key="7">
    <source>
        <dbReference type="EMBL" id="TVT41510.1"/>
    </source>
</evidence>
<keyword evidence="2" id="KW-1003">Cell membrane</keyword>
<sequence length="429" mass="46537">MKVLVERLNNNSTFEKIIGWTKLAGAVGIFQLMIQAISFACGIFVIRLLPTQEYALYTLANTTLGAMTILADGGIAAGVMAQGGQVWQDREQFGKVLATGLNLRKKFAAISLVIFLPGLLYLLHYHGASWATAALISVSIVPAFFTALSGTLFSIVPRLAQHIVPLQKVELGASVGRLVLLGLSIFAFPVAFIALLAAGLPQFWSNFQLKNISKAFVDDKQKPDAEIRVQIFAMVKRLLPESIYYCISGQLTIWIISILGSTAAVAQVGALGRVSILFILISTITSSLVVPRFARLPNDANTLLKRFLQIQLGLTGAYILIVGACWLFSSQILLVLGDKYTGLSKELVLLLIGSTISSMAGNSFYLSNNRGWVINPAIPIIVSIVSICLGVYFLKVSSLEGVLIFNIFIAIPQLIVHFTYAVIRARSVK</sequence>
<feature type="transmembrane region" description="Helical" evidence="6">
    <location>
        <begin position="130"/>
        <end position="157"/>
    </location>
</feature>
<reference evidence="7 8" key="1">
    <citation type="submission" date="2019-07" db="EMBL/GenBank/DDBJ databases">
        <title>Hymenobacter sp. straun FUR1 Genome sequencing and assembly.</title>
        <authorList>
            <person name="Chhetri G."/>
        </authorList>
    </citation>
    <scope>NUCLEOTIDE SEQUENCE [LARGE SCALE GENOMIC DNA]</scope>
    <source>
        <strain evidence="7 8">Fur1</strain>
    </source>
</reference>
<keyword evidence="8" id="KW-1185">Reference proteome</keyword>
<organism evidence="7 8">
    <name type="scientific">Hymenobacter setariae</name>
    <dbReference type="NCBI Taxonomy" id="2594794"/>
    <lineage>
        <taxon>Bacteria</taxon>
        <taxon>Pseudomonadati</taxon>
        <taxon>Bacteroidota</taxon>
        <taxon>Cytophagia</taxon>
        <taxon>Cytophagales</taxon>
        <taxon>Hymenobacteraceae</taxon>
        <taxon>Hymenobacter</taxon>
    </lineage>
</organism>
<dbReference type="PANTHER" id="PTHR30250">
    <property type="entry name" value="PST FAMILY PREDICTED COLANIC ACID TRANSPORTER"/>
    <property type="match status" value="1"/>
</dbReference>
<dbReference type="OrthoDB" id="9077240at2"/>
<dbReference type="AlphaFoldDB" id="A0A558BYB6"/>
<feature type="transmembrane region" description="Helical" evidence="6">
    <location>
        <begin position="66"/>
        <end position="87"/>
    </location>
</feature>
<gene>
    <name evidence="7" type="ORF">FNT36_08710</name>
</gene>
<dbReference type="EMBL" id="VMRJ01000002">
    <property type="protein sequence ID" value="TVT41510.1"/>
    <property type="molecule type" value="Genomic_DNA"/>
</dbReference>
<feature type="transmembrane region" description="Helical" evidence="6">
    <location>
        <begin position="178"/>
        <end position="200"/>
    </location>
</feature>
<keyword evidence="4 6" id="KW-1133">Transmembrane helix</keyword>
<accession>A0A558BYB6</accession>
<protein>
    <submittedName>
        <fullName evidence="7">Polysaccharide biosynthesis protein</fullName>
    </submittedName>
</protein>
<feature type="transmembrane region" description="Helical" evidence="6">
    <location>
        <begin position="314"/>
        <end position="335"/>
    </location>
</feature>
<dbReference type="InterPro" id="IPR050833">
    <property type="entry name" value="Poly_Biosynth_Transport"/>
</dbReference>
<feature type="transmembrane region" description="Helical" evidence="6">
    <location>
        <begin position="347"/>
        <end position="366"/>
    </location>
</feature>
<feature type="transmembrane region" description="Helical" evidence="6">
    <location>
        <begin position="372"/>
        <end position="394"/>
    </location>
</feature>
<feature type="transmembrane region" description="Helical" evidence="6">
    <location>
        <begin position="276"/>
        <end position="294"/>
    </location>
</feature>
<evidence type="ECO:0000256" key="4">
    <source>
        <dbReference type="ARBA" id="ARBA00022989"/>
    </source>
</evidence>
<comment type="subcellular location">
    <subcellularLocation>
        <location evidence="1">Cell membrane</location>
        <topology evidence="1">Multi-pass membrane protein</topology>
    </subcellularLocation>
</comment>
<feature type="transmembrane region" description="Helical" evidence="6">
    <location>
        <begin position="107"/>
        <end position="124"/>
    </location>
</feature>
<comment type="caution">
    <text evidence="7">The sequence shown here is derived from an EMBL/GenBank/DDBJ whole genome shotgun (WGS) entry which is preliminary data.</text>
</comment>
<evidence type="ECO:0000256" key="1">
    <source>
        <dbReference type="ARBA" id="ARBA00004651"/>
    </source>
</evidence>
<proteinExistence type="predicted"/>
<keyword evidence="3 6" id="KW-0812">Transmembrane</keyword>
<evidence type="ECO:0000256" key="2">
    <source>
        <dbReference type="ARBA" id="ARBA00022475"/>
    </source>
</evidence>
<dbReference type="Proteomes" id="UP000317624">
    <property type="component" value="Unassembled WGS sequence"/>
</dbReference>
<name>A0A558BYB6_9BACT</name>
<feature type="transmembrane region" description="Helical" evidence="6">
    <location>
        <begin position="401"/>
        <end position="423"/>
    </location>
</feature>
<dbReference type="RefSeq" id="WP_144846474.1">
    <property type="nucleotide sequence ID" value="NZ_VMRJ01000002.1"/>
</dbReference>
<keyword evidence="5 6" id="KW-0472">Membrane</keyword>
<evidence type="ECO:0000256" key="5">
    <source>
        <dbReference type="ARBA" id="ARBA00023136"/>
    </source>
</evidence>
<dbReference type="PANTHER" id="PTHR30250:SF11">
    <property type="entry name" value="O-ANTIGEN TRANSPORTER-RELATED"/>
    <property type="match status" value="1"/>
</dbReference>
<feature type="transmembrane region" description="Helical" evidence="6">
    <location>
        <begin position="242"/>
        <end position="264"/>
    </location>
</feature>
<dbReference type="GO" id="GO:0005886">
    <property type="term" value="C:plasma membrane"/>
    <property type="evidence" value="ECO:0007669"/>
    <property type="project" value="UniProtKB-SubCell"/>
</dbReference>
<evidence type="ECO:0000256" key="6">
    <source>
        <dbReference type="SAM" id="Phobius"/>
    </source>
</evidence>
<evidence type="ECO:0000313" key="8">
    <source>
        <dbReference type="Proteomes" id="UP000317624"/>
    </source>
</evidence>
<feature type="transmembrane region" description="Helical" evidence="6">
    <location>
        <begin position="20"/>
        <end position="46"/>
    </location>
</feature>
<evidence type="ECO:0000256" key="3">
    <source>
        <dbReference type="ARBA" id="ARBA00022692"/>
    </source>
</evidence>